<dbReference type="NCBIfam" id="TIGR03299">
    <property type="entry name" value="LGT_TIGR03299"/>
    <property type="match status" value="1"/>
</dbReference>
<protein>
    <recommendedName>
        <fullName evidence="3">DUF932 domain-containing protein</fullName>
    </recommendedName>
</protein>
<accession>A0A0F9X970</accession>
<sequence length="325" mass="36198">MPAAVESMAYVGQVPWHGLGEKVKPGVSADAMLKAAGLDWEVATAKAKWEYTFRGKKRYRTSDQIQVLYRTDTGEDLSMVGPKYQPFQNHEILSFFQEYVELGDAVIETVGSLNGGQHVWALADLGVGYDVGTKRNPDQVQGKVLLLNPHLYGKAAILKMTEVRVVCWNTATAALRDGNESVRLWHNKEFNEERQEEAKRRLGIAREQLKAAEKEARLLSKTGLEDPIAIRVAAGVMRGDPENPEYEAQNRRTRRVLDLFWGEGMGADLPSASGTAWGLLNAVTQYLDHEYGRSVNNRLAYAWLGGGEAVKNRTRRALLEIAAKN</sequence>
<dbReference type="Pfam" id="PF06067">
    <property type="entry name" value="DUF932"/>
    <property type="match status" value="1"/>
</dbReference>
<evidence type="ECO:0008006" key="3">
    <source>
        <dbReference type="Google" id="ProtNLM"/>
    </source>
</evidence>
<reference evidence="2" key="1">
    <citation type="journal article" date="2015" name="Nature">
        <title>Complex archaea that bridge the gap between prokaryotes and eukaryotes.</title>
        <authorList>
            <person name="Spang A."/>
            <person name="Saw J.H."/>
            <person name="Jorgensen S.L."/>
            <person name="Zaremba-Niedzwiedzka K."/>
            <person name="Martijn J."/>
            <person name="Lind A.E."/>
            <person name="van Eijk R."/>
            <person name="Schleper C."/>
            <person name="Guy L."/>
            <person name="Ettema T.J."/>
        </authorList>
    </citation>
    <scope>NUCLEOTIDE SEQUENCE</scope>
</reference>
<keyword evidence="1" id="KW-0175">Coiled coil</keyword>
<gene>
    <name evidence="2" type="ORF">LCGC14_0252400</name>
</gene>
<evidence type="ECO:0000256" key="1">
    <source>
        <dbReference type="SAM" id="Coils"/>
    </source>
</evidence>
<comment type="caution">
    <text evidence="2">The sequence shown here is derived from an EMBL/GenBank/DDBJ whole genome shotgun (WGS) entry which is preliminary data.</text>
</comment>
<proteinExistence type="predicted"/>
<organism evidence="2">
    <name type="scientific">marine sediment metagenome</name>
    <dbReference type="NCBI Taxonomy" id="412755"/>
    <lineage>
        <taxon>unclassified sequences</taxon>
        <taxon>metagenomes</taxon>
        <taxon>ecological metagenomes</taxon>
    </lineage>
</organism>
<evidence type="ECO:0000313" key="2">
    <source>
        <dbReference type="EMBL" id="KKN88168.1"/>
    </source>
</evidence>
<dbReference type="EMBL" id="LAZR01000131">
    <property type="protein sequence ID" value="KKN88168.1"/>
    <property type="molecule type" value="Genomic_DNA"/>
</dbReference>
<dbReference type="AlphaFoldDB" id="A0A0F9X970"/>
<feature type="coiled-coil region" evidence="1">
    <location>
        <begin position="195"/>
        <end position="222"/>
    </location>
</feature>
<dbReference type="InterPro" id="IPR017686">
    <property type="entry name" value="Phg/plasmid-like_prot"/>
</dbReference>
<name>A0A0F9X970_9ZZZZ</name>
<dbReference type="InterPro" id="IPR026325">
    <property type="entry name" value="DUF932"/>
</dbReference>